<dbReference type="GO" id="GO:0019752">
    <property type="term" value="P:carboxylic acid metabolic process"/>
    <property type="evidence" value="ECO:0007669"/>
    <property type="project" value="InterPro"/>
</dbReference>
<dbReference type="Gene3D" id="3.90.1150.170">
    <property type="match status" value="1"/>
</dbReference>
<organism evidence="8 9">
    <name type="scientific">Inhella proteolytica</name>
    <dbReference type="NCBI Taxonomy" id="2795029"/>
    <lineage>
        <taxon>Bacteria</taxon>
        <taxon>Pseudomonadati</taxon>
        <taxon>Pseudomonadota</taxon>
        <taxon>Betaproteobacteria</taxon>
        <taxon>Burkholderiales</taxon>
        <taxon>Sphaerotilaceae</taxon>
        <taxon>Inhella</taxon>
    </lineage>
</organism>
<evidence type="ECO:0000256" key="2">
    <source>
        <dbReference type="ARBA" id="ARBA00009533"/>
    </source>
</evidence>
<dbReference type="RefSeq" id="WP_198111077.1">
    <property type="nucleotide sequence ID" value="NZ_JAEDAK010000006.1"/>
</dbReference>
<evidence type="ECO:0000256" key="7">
    <source>
        <dbReference type="RuleBase" id="RU000382"/>
    </source>
</evidence>
<evidence type="ECO:0000313" key="8">
    <source>
        <dbReference type="EMBL" id="MBH9577302.1"/>
    </source>
</evidence>
<reference evidence="8" key="1">
    <citation type="submission" date="2020-12" db="EMBL/GenBank/DDBJ databases">
        <title>The genome sequence of Inhella sp. 1Y17.</title>
        <authorList>
            <person name="Liu Y."/>
        </authorList>
    </citation>
    <scope>NUCLEOTIDE SEQUENCE</scope>
    <source>
        <strain evidence="8">1Y17</strain>
    </source>
</reference>
<dbReference type="PANTHER" id="PTHR11999">
    <property type="entry name" value="GROUP II PYRIDOXAL-5-PHOSPHATE DECARBOXYLASE"/>
    <property type="match status" value="1"/>
</dbReference>
<keyword evidence="9" id="KW-1185">Reference proteome</keyword>
<dbReference type="Gene3D" id="3.40.640.10">
    <property type="entry name" value="Type I PLP-dependent aspartate aminotransferase-like (Major domain)"/>
    <property type="match status" value="1"/>
</dbReference>
<keyword evidence="8" id="KW-0032">Aminotransferase</keyword>
<name>A0A931J5M3_9BURK</name>
<dbReference type="PANTHER" id="PTHR11999:SF70">
    <property type="entry name" value="MIP05841P"/>
    <property type="match status" value="1"/>
</dbReference>
<dbReference type="InterPro" id="IPR021115">
    <property type="entry name" value="Pyridoxal-P_BS"/>
</dbReference>
<dbReference type="InterPro" id="IPR010977">
    <property type="entry name" value="Aromatic_deC"/>
</dbReference>
<gene>
    <name evidence="8" type="ORF">I7X39_10370</name>
</gene>
<keyword evidence="3" id="KW-0210">Decarboxylase</keyword>
<dbReference type="InterPro" id="IPR015424">
    <property type="entry name" value="PyrdxlP-dep_Trfase"/>
</dbReference>
<evidence type="ECO:0000256" key="6">
    <source>
        <dbReference type="PIRSR" id="PIRSR602129-50"/>
    </source>
</evidence>
<dbReference type="AlphaFoldDB" id="A0A931J5M3"/>
<dbReference type="Gene3D" id="3.90.1150.10">
    <property type="entry name" value="Aspartate Aminotransferase, domain 1"/>
    <property type="match status" value="1"/>
</dbReference>
<dbReference type="Pfam" id="PF00282">
    <property type="entry name" value="Pyridoxal_deC"/>
    <property type="match status" value="1"/>
</dbReference>
<evidence type="ECO:0000256" key="5">
    <source>
        <dbReference type="ARBA" id="ARBA00023239"/>
    </source>
</evidence>
<evidence type="ECO:0000313" key="9">
    <source>
        <dbReference type="Proteomes" id="UP000613266"/>
    </source>
</evidence>
<evidence type="ECO:0000256" key="4">
    <source>
        <dbReference type="ARBA" id="ARBA00022898"/>
    </source>
</evidence>
<comment type="cofactor">
    <cofactor evidence="1 6 7">
        <name>pyridoxal 5'-phosphate</name>
        <dbReference type="ChEBI" id="CHEBI:597326"/>
    </cofactor>
</comment>
<feature type="modified residue" description="N6-(pyridoxal phosphate)lysine" evidence="6">
    <location>
        <position position="291"/>
    </location>
</feature>
<dbReference type="GO" id="GO:0030170">
    <property type="term" value="F:pyridoxal phosphate binding"/>
    <property type="evidence" value="ECO:0007669"/>
    <property type="project" value="InterPro"/>
</dbReference>
<keyword evidence="5 7" id="KW-0456">Lyase</keyword>
<dbReference type="Proteomes" id="UP000613266">
    <property type="component" value="Unassembled WGS sequence"/>
</dbReference>
<dbReference type="InterPro" id="IPR002129">
    <property type="entry name" value="PyrdxlP-dep_de-COase"/>
</dbReference>
<evidence type="ECO:0000256" key="1">
    <source>
        <dbReference type="ARBA" id="ARBA00001933"/>
    </source>
</evidence>
<proteinExistence type="inferred from homology"/>
<comment type="similarity">
    <text evidence="2 7">Belongs to the group II decarboxylase family.</text>
</comment>
<keyword evidence="8" id="KW-0808">Transferase</keyword>
<keyword evidence="4 6" id="KW-0663">Pyridoxal phosphate</keyword>
<dbReference type="InterPro" id="IPR015421">
    <property type="entry name" value="PyrdxlP-dep_Trfase_major"/>
</dbReference>
<dbReference type="InterPro" id="IPR015422">
    <property type="entry name" value="PyrdxlP-dep_Trfase_small"/>
</dbReference>
<accession>A0A931J5M3</accession>
<dbReference type="PROSITE" id="PS00392">
    <property type="entry name" value="DDC_GAD_HDC_YDC"/>
    <property type="match status" value="1"/>
</dbReference>
<protein>
    <submittedName>
        <fullName evidence="8">Aspartate aminotransferase family protein</fullName>
    </submittedName>
</protein>
<dbReference type="GO" id="GO:0008483">
    <property type="term" value="F:transaminase activity"/>
    <property type="evidence" value="ECO:0007669"/>
    <property type="project" value="UniProtKB-KW"/>
</dbReference>
<dbReference type="EMBL" id="JAEDAK010000006">
    <property type="protein sequence ID" value="MBH9577302.1"/>
    <property type="molecule type" value="Genomic_DNA"/>
</dbReference>
<dbReference type="GO" id="GO:0016831">
    <property type="term" value="F:carboxy-lyase activity"/>
    <property type="evidence" value="ECO:0007669"/>
    <property type="project" value="UniProtKB-KW"/>
</dbReference>
<sequence length="463" mass="48999">MSPLQAQELHTLPTLMNQAAQAAIATLQALPERPAAVRPQSVPRQPLAAQGLGLAAALADFEQRYAPGFAASAGPRYLGFVTGGATPAALAGDWLASAWDQNPTSGLDSSAPDLERECIAWLAALFGLGPEWSGSFVTGATMSNFVGLALGREWLSRELGGSAAQQGLCDLPPLRILSGAPHSSIHKAAAMLGLGRSAVQAVPQLPGREAVNPAALAAALQAGPAIVVANAGTVNSVDFDDLQALAALRTQQPFWLHVDAAFGAFAALLPEHAPKLAGLNQADSICVDLHKWLNVPYDAAVQFTRRQDLQTAVFQNQAAYLGDLGEQPDFVHLTPENSRRLRALPAWFALQAYGREGAAAVVRQCVELAQALGRWIEGGSTWRLLAPVRLNVVCFTPADLPAGAAGRARIEALVTALRDRGEVFLTPTLFNGHWGLRAAFSNWRTQPADLLRLQDELARVSAI</sequence>
<evidence type="ECO:0000256" key="3">
    <source>
        <dbReference type="ARBA" id="ARBA00022793"/>
    </source>
</evidence>
<comment type="caution">
    <text evidence="8">The sequence shown here is derived from an EMBL/GenBank/DDBJ whole genome shotgun (WGS) entry which is preliminary data.</text>
</comment>
<dbReference type="SUPFAM" id="SSF53383">
    <property type="entry name" value="PLP-dependent transferases"/>
    <property type="match status" value="1"/>
</dbReference>